<protein>
    <submittedName>
        <fullName evidence="2">CUB domain-containing protein</fullName>
    </submittedName>
</protein>
<dbReference type="AlphaFoldDB" id="A0A1I7X9J6"/>
<accession>A0A1I7X9J6</accession>
<evidence type="ECO:0000313" key="1">
    <source>
        <dbReference type="Proteomes" id="UP000095283"/>
    </source>
</evidence>
<evidence type="ECO:0000313" key="2">
    <source>
        <dbReference type="WBParaSite" id="Hba_14096"/>
    </source>
</evidence>
<dbReference type="Proteomes" id="UP000095283">
    <property type="component" value="Unplaced"/>
</dbReference>
<dbReference type="WBParaSite" id="Hba_14096">
    <property type="protein sequence ID" value="Hba_14096"/>
    <property type="gene ID" value="Hba_14096"/>
</dbReference>
<name>A0A1I7X9J6_HETBA</name>
<proteinExistence type="predicted"/>
<sequence>MSLSSLKISRKNLLKDEIQQYLRRARNYDGYYDERSTCTFTISYNANDKAYGSINVIINIPL</sequence>
<organism evidence="1 2">
    <name type="scientific">Heterorhabditis bacteriophora</name>
    <name type="common">Entomopathogenic nematode worm</name>
    <dbReference type="NCBI Taxonomy" id="37862"/>
    <lineage>
        <taxon>Eukaryota</taxon>
        <taxon>Metazoa</taxon>
        <taxon>Ecdysozoa</taxon>
        <taxon>Nematoda</taxon>
        <taxon>Chromadorea</taxon>
        <taxon>Rhabditida</taxon>
        <taxon>Rhabditina</taxon>
        <taxon>Rhabditomorpha</taxon>
        <taxon>Strongyloidea</taxon>
        <taxon>Heterorhabditidae</taxon>
        <taxon>Heterorhabditis</taxon>
    </lineage>
</organism>
<reference evidence="2" key="1">
    <citation type="submission" date="2016-11" db="UniProtKB">
        <authorList>
            <consortium name="WormBaseParasite"/>
        </authorList>
    </citation>
    <scope>IDENTIFICATION</scope>
</reference>
<keyword evidence="1" id="KW-1185">Reference proteome</keyword>